<dbReference type="AlphaFoldDB" id="D4G7R4"/>
<proteinExistence type="predicted"/>
<dbReference type="PANTHER" id="PTHR11236">
    <property type="entry name" value="AMINOBENZOATE/ANTHRANILATE SYNTHASE"/>
    <property type="match status" value="1"/>
</dbReference>
<dbReference type="InterPro" id="IPR005801">
    <property type="entry name" value="ADC_synthase"/>
</dbReference>
<evidence type="ECO:0000256" key="2">
    <source>
        <dbReference type="ARBA" id="ARBA00022679"/>
    </source>
</evidence>
<dbReference type="GO" id="GO:0016829">
    <property type="term" value="F:lyase activity"/>
    <property type="evidence" value="ECO:0007669"/>
    <property type="project" value="UniProtKB-KW"/>
</dbReference>
<dbReference type="InterPro" id="IPR015890">
    <property type="entry name" value="Chorismate_C"/>
</dbReference>
<dbReference type="GO" id="GO:0000162">
    <property type="term" value="P:L-tryptophan biosynthetic process"/>
    <property type="evidence" value="ECO:0007669"/>
    <property type="project" value="TreeGrafter"/>
</dbReference>
<protein>
    <recommendedName>
        <fullName evidence="1">aminodeoxychorismate synthase</fullName>
        <ecNumber evidence="1">2.6.1.85</ecNumber>
    </recommendedName>
</protein>
<sequence>MIKYLKKKKLSYSKNIALHYFEKISHLPWSMILYSGYYHNLRDHFDILVSDPLITIETVGKITKITDEKKENFSESDPFEVLKKKIEILKTLYLCKSEENFPFQGGAVGIWSYELFRRIENFSLIRRKSLRLPDMAIGIYLWALIVDHKKRNAFLISYDNPEDRLDWMEKQENPKKKEDFFVIERWKSNLSKKQYCDKVERIKEYLISGDCYQINLSQRFHAKYFGDEWIAFLKSIRISQSPLSAFIRLKKNCVISLSPERFLRVDHNRMIETRPIKGTEVRSNNHFEDQKNIEKLKISEKNQSENVMIVDLLRNDLGKVSVPGTIQVKELFSIESFSLVHHLVSTIVGKLSNQYHVTDLLRSCFPGGSVTGAPKIRSMQIIDELEPNHRYGYCGSIGYISFCQKMDTNINIRSFLTEDQTMYCWSGSGIVLDSLSEKEYLETIHKFGKVLRYFRRDFVV</sequence>
<dbReference type="GO" id="GO:0046820">
    <property type="term" value="F:4-amino-4-deoxychorismate synthase activity"/>
    <property type="evidence" value="ECO:0007669"/>
    <property type="project" value="UniProtKB-EC"/>
</dbReference>
<dbReference type="eggNOG" id="COG0147">
    <property type="taxonomic scope" value="Bacteria"/>
</dbReference>
<dbReference type="Proteomes" id="UP000001700">
    <property type="component" value="Chromosome"/>
</dbReference>
<dbReference type="SUPFAM" id="SSF56322">
    <property type="entry name" value="ADC synthase"/>
    <property type="match status" value="1"/>
</dbReference>
<evidence type="ECO:0000313" key="5">
    <source>
        <dbReference type="EMBL" id="ADD79634.1"/>
    </source>
</evidence>
<dbReference type="InterPro" id="IPR019999">
    <property type="entry name" value="Anth_synth_I-like"/>
</dbReference>
<gene>
    <name evidence="5" type="primary">pabB</name>
    <name evidence="5" type="ordered locus">RIEPE_0103</name>
</gene>
<keyword evidence="2" id="KW-0808">Transferase</keyword>
<dbReference type="Pfam" id="PF04715">
    <property type="entry name" value="Anth_synt_I_N"/>
    <property type="match status" value="1"/>
</dbReference>
<dbReference type="Gene3D" id="3.60.120.10">
    <property type="entry name" value="Anthranilate synthase"/>
    <property type="match status" value="1"/>
</dbReference>
<evidence type="ECO:0000259" key="3">
    <source>
        <dbReference type="Pfam" id="PF00425"/>
    </source>
</evidence>
<name>D4G7R4_RIEPU</name>
<dbReference type="KEGG" id="rip:RIEPE_0103"/>
<reference evidence="5" key="1">
    <citation type="submission" date="2008-05" db="EMBL/GenBank/DDBJ databases">
        <title>Genome sequence of Riesia pediculicola USDA.</title>
        <authorList>
            <person name="Kirkness E.F."/>
        </authorList>
    </citation>
    <scope>NUCLEOTIDE SEQUENCE [LARGE SCALE GENOMIC DNA]</scope>
    <source>
        <strain evidence="5">USDA</strain>
    </source>
</reference>
<dbReference type="PANTHER" id="PTHR11236:SF50">
    <property type="entry name" value="AMINODEOXYCHORISMATE SYNTHASE COMPONENT 1"/>
    <property type="match status" value="1"/>
</dbReference>
<accession>D4G7R4</accession>
<dbReference type="InterPro" id="IPR005802">
    <property type="entry name" value="ADC_synth_comp_1"/>
</dbReference>
<dbReference type="RefSeq" id="WP_013087621.1">
    <property type="nucleotide sequence ID" value="NC_014109.1"/>
</dbReference>
<evidence type="ECO:0000256" key="1">
    <source>
        <dbReference type="ARBA" id="ARBA00013139"/>
    </source>
</evidence>
<dbReference type="EMBL" id="CP001085">
    <property type="protein sequence ID" value="ADD79634.1"/>
    <property type="molecule type" value="Genomic_DNA"/>
</dbReference>
<evidence type="ECO:0000313" key="6">
    <source>
        <dbReference type="Proteomes" id="UP000001700"/>
    </source>
</evidence>
<dbReference type="GO" id="GO:0009396">
    <property type="term" value="P:folic acid-containing compound biosynthetic process"/>
    <property type="evidence" value="ECO:0007669"/>
    <property type="project" value="InterPro"/>
</dbReference>
<dbReference type="PRINTS" id="PR00095">
    <property type="entry name" value="ANTSNTHASEI"/>
</dbReference>
<keyword evidence="6" id="KW-1185">Reference proteome</keyword>
<feature type="domain" description="Anthranilate synthase component I N-terminal" evidence="4">
    <location>
        <begin position="18"/>
        <end position="155"/>
    </location>
</feature>
<evidence type="ECO:0000259" key="4">
    <source>
        <dbReference type="Pfam" id="PF04715"/>
    </source>
</evidence>
<organism evidence="5 6">
    <name type="scientific">Riesia pediculicola (strain USDA)</name>
    <dbReference type="NCBI Taxonomy" id="515618"/>
    <lineage>
        <taxon>Bacteria</taxon>
        <taxon>Pseudomonadati</taxon>
        <taxon>Pseudomonadota</taxon>
        <taxon>Gammaproteobacteria</taxon>
        <taxon>Enterobacterales</taxon>
        <taxon>Enterobacteriaceae</taxon>
        <taxon>Candidatus Riesia</taxon>
    </lineage>
</organism>
<dbReference type="InterPro" id="IPR006805">
    <property type="entry name" value="Anth_synth_I_N"/>
</dbReference>
<dbReference type="NCBIfam" id="TIGR00553">
    <property type="entry name" value="pabB"/>
    <property type="match status" value="1"/>
</dbReference>
<dbReference type="EC" id="2.6.1.85" evidence="1"/>
<dbReference type="Pfam" id="PF00425">
    <property type="entry name" value="Chorismate_bind"/>
    <property type="match status" value="1"/>
</dbReference>
<dbReference type="HOGENOM" id="CLU_006493_7_2_6"/>
<dbReference type="STRING" id="515618.RIEPE_0103"/>
<feature type="domain" description="Chorismate-utilising enzyme C-terminal" evidence="3">
    <location>
        <begin position="192"/>
        <end position="446"/>
    </location>
</feature>
<keyword evidence="5" id="KW-0456">Lyase</keyword>
<dbReference type="OrthoDB" id="9803598at2"/>